<keyword evidence="11" id="KW-0614">Plasmid</keyword>
<evidence type="ECO:0000256" key="2">
    <source>
        <dbReference type="ARBA" id="ARBA00012438"/>
    </source>
</evidence>
<feature type="domain" description="Response regulatory" evidence="10">
    <location>
        <begin position="6"/>
        <end position="122"/>
    </location>
</feature>
<evidence type="ECO:0000313" key="12">
    <source>
        <dbReference type="Proteomes" id="UP000010478"/>
    </source>
</evidence>
<gene>
    <name evidence="11" type="ORF">Osc7112_6875</name>
</gene>
<dbReference type="PANTHER" id="PTHR43547:SF2">
    <property type="entry name" value="HYBRID SIGNAL TRANSDUCTION HISTIDINE KINASE C"/>
    <property type="match status" value="1"/>
</dbReference>
<dbReference type="InterPro" id="IPR001789">
    <property type="entry name" value="Sig_transdc_resp-reg_receiver"/>
</dbReference>
<dbReference type="CDD" id="cd00075">
    <property type="entry name" value="HATPase"/>
    <property type="match status" value="1"/>
</dbReference>
<dbReference type="FunFam" id="3.30.565.10:FF:000006">
    <property type="entry name" value="Sensor histidine kinase WalK"/>
    <property type="match status" value="1"/>
</dbReference>
<keyword evidence="12" id="KW-1185">Reference proteome</keyword>
<dbReference type="CDD" id="cd19920">
    <property type="entry name" value="REC_PA4781-like"/>
    <property type="match status" value="1"/>
</dbReference>
<keyword evidence="3 7" id="KW-0597">Phosphoprotein</keyword>
<name>K9VUU5_9CYAN</name>
<reference evidence="11 12" key="1">
    <citation type="submission" date="2012-05" db="EMBL/GenBank/DDBJ databases">
        <title>Finished plasmid 4 of genome of Oscillatoria sp. PCC 7112.</title>
        <authorList>
            <consortium name="US DOE Joint Genome Institute"/>
            <person name="Gugger M."/>
            <person name="Coursin T."/>
            <person name="Rippka R."/>
            <person name="Tandeau De Marsac N."/>
            <person name="Huntemann M."/>
            <person name="Wei C.-L."/>
            <person name="Han J."/>
            <person name="Detter J.C."/>
            <person name="Han C."/>
            <person name="Tapia R."/>
            <person name="Davenport K."/>
            <person name="Daligault H."/>
            <person name="Erkkila T."/>
            <person name="Gu W."/>
            <person name="Munk A.C.C."/>
            <person name="Teshima H."/>
            <person name="Xu Y."/>
            <person name="Chain P."/>
            <person name="Chen A."/>
            <person name="Krypides N."/>
            <person name="Mavromatis K."/>
            <person name="Markowitz V."/>
            <person name="Szeto E."/>
            <person name="Ivanova N."/>
            <person name="Mikhailova N."/>
            <person name="Ovchinnikova G."/>
            <person name="Pagani I."/>
            <person name="Pati A."/>
            <person name="Goodwin L."/>
            <person name="Peters L."/>
            <person name="Pitluck S."/>
            <person name="Woyke T."/>
            <person name="Kerfeld C."/>
        </authorList>
    </citation>
    <scope>NUCLEOTIDE SEQUENCE [LARGE SCALE GENOMIC DNA]</scope>
    <source>
        <strain evidence="11 12">PCC 7112</strain>
        <plasmid evidence="11 12">pOSC7112.04</plasmid>
    </source>
</reference>
<dbReference type="AlphaFoldDB" id="K9VUU5"/>
<evidence type="ECO:0000256" key="4">
    <source>
        <dbReference type="ARBA" id="ARBA00022679"/>
    </source>
</evidence>
<evidence type="ECO:0000313" key="11">
    <source>
        <dbReference type="EMBL" id="AFZ10955.1"/>
    </source>
</evidence>
<dbReference type="EC" id="2.7.13.3" evidence="2"/>
<accession>K9VUU5</accession>
<dbReference type="eggNOG" id="COG4251">
    <property type="taxonomic scope" value="Bacteria"/>
</dbReference>
<dbReference type="Gene3D" id="3.30.565.10">
    <property type="entry name" value="Histidine kinase-like ATPase, C-terminal domain"/>
    <property type="match status" value="1"/>
</dbReference>
<dbReference type="SUPFAM" id="SSF55874">
    <property type="entry name" value="ATPase domain of HSP90 chaperone/DNA topoisomerase II/histidine kinase"/>
    <property type="match status" value="1"/>
</dbReference>
<dbReference type="InterPro" id="IPR036890">
    <property type="entry name" value="HATPase_C_sf"/>
</dbReference>
<dbReference type="RefSeq" id="WP_015211829.1">
    <property type="nucleotide sequence ID" value="NC_019764.1"/>
</dbReference>
<dbReference type="InterPro" id="IPR004358">
    <property type="entry name" value="Sig_transdc_His_kin-like_C"/>
</dbReference>
<feature type="modified residue" description="4-aspartylphosphate" evidence="7">
    <location>
        <position position="55"/>
    </location>
</feature>
<dbReference type="SMART" id="SM00388">
    <property type="entry name" value="HisKA"/>
    <property type="match status" value="1"/>
</dbReference>
<dbReference type="InterPro" id="IPR003661">
    <property type="entry name" value="HisK_dim/P_dom"/>
</dbReference>
<dbReference type="EMBL" id="CP003618">
    <property type="protein sequence ID" value="AFZ10955.1"/>
    <property type="molecule type" value="Genomic_DNA"/>
</dbReference>
<dbReference type="Pfam" id="PF00072">
    <property type="entry name" value="Response_reg"/>
    <property type="match status" value="1"/>
</dbReference>
<keyword evidence="5 11" id="KW-0418">Kinase</keyword>
<dbReference type="InterPro" id="IPR003594">
    <property type="entry name" value="HATPase_dom"/>
</dbReference>
<evidence type="ECO:0000256" key="8">
    <source>
        <dbReference type="SAM" id="Coils"/>
    </source>
</evidence>
<keyword evidence="8" id="KW-0175">Coiled coil</keyword>
<dbReference type="Gene3D" id="3.40.50.2300">
    <property type="match status" value="1"/>
</dbReference>
<dbReference type="SMART" id="SM00387">
    <property type="entry name" value="HATPase_c"/>
    <property type="match status" value="1"/>
</dbReference>
<dbReference type="InterPro" id="IPR011006">
    <property type="entry name" value="CheY-like_superfamily"/>
</dbReference>
<dbReference type="PROSITE" id="PS50110">
    <property type="entry name" value="RESPONSE_REGULATORY"/>
    <property type="match status" value="1"/>
</dbReference>
<dbReference type="Proteomes" id="UP000010478">
    <property type="component" value="Plasmid pOSC7112.04"/>
</dbReference>
<evidence type="ECO:0000256" key="6">
    <source>
        <dbReference type="ARBA" id="ARBA00023012"/>
    </source>
</evidence>
<evidence type="ECO:0000256" key="7">
    <source>
        <dbReference type="PROSITE-ProRule" id="PRU00169"/>
    </source>
</evidence>
<evidence type="ECO:0000259" key="10">
    <source>
        <dbReference type="PROSITE" id="PS50110"/>
    </source>
</evidence>
<dbReference type="PRINTS" id="PR00344">
    <property type="entry name" value="BCTRLSENSOR"/>
</dbReference>
<dbReference type="OrthoDB" id="9778628at2"/>
<dbReference type="SUPFAM" id="SSF52172">
    <property type="entry name" value="CheY-like"/>
    <property type="match status" value="1"/>
</dbReference>
<dbReference type="Gene3D" id="1.10.287.130">
    <property type="match status" value="1"/>
</dbReference>
<dbReference type="PANTHER" id="PTHR43547">
    <property type="entry name" value="TWO-COMPONENT HISTIDINE KINASE"/>
    <property type="match status" value="1"/>
</dbReference>
<comment type="catalytic activity">
    <reaction evidence="1">
        <text>ATP + protein L-histidine = ADP + protein N-phospho-L-histidine.</text>
        <dbReference type="EC" id="2.7.13.3"/>
    </reaction>
</comment>
<dbReference type="Gene3D" id="6.10.250.690">
    <property type="match status" value="1"/>
</dbReference>
<dbReference type="Pfam" id="PF02518">
    <property type="entry name" value="HATPase_c"/>
    <property type="match status" value="1"/>
</dbReference>
<dbReference type="eggNOG" id="COG3706">
    <property type="taxonomic scope" value="Bacteria"/>
</dbReference>
<feature type="coiled-coil region" evidence="8">
    <location>
        <begin position="117"/>
        <end position="155"/>
    </location>
</feature>
<dbReference type="InterPro" id="IPR005467">
    <property type="entry name" value="His_kinase_dom"/>
</dbReference>
<proteinExistence type="predicted"/>
<dbReference type="Pfam" id="PF00512">
    <property type="entry name" value="HisKA"/>
    <property type="match status" value="1"/>
</dbReference>
<feature type="domain" description="Histidine kinase" evidence="9">
    <location>
        <begin position="165"/>
        <end position="391"/>
    </location>
</feature>
<evidence type="ECO:0000256" key="3">
    <source>
        <dbReference type="ARBA" id="ARBA00022553"/>
    </source>
</evidence>
<dbReference type="SMART" id="SM00448">
    <property type="entry name" value="REC"/>
    <property type="match status" value="1"/>
</dbReference>
<protein>
    <recommendedName>
        <fullName evidence="2">histidine kinase</fullName>
        <ecNumber evidence="2">2.7.13.3</ecNumber>
    </recommendedName>
</protein>
<evidence type="ECO:0000256" key="5">
    <source>
        <dbReference type="ARBA" id="ARBA00022777"/>
    </source>
</evidence>
<keyword evidence="4" id="KW-0808">Transferase</keyword>
<organism evidence="11 12">
    <name type="scientific">Phormidium nigroviride PCC 7112</name>
    <dbReference type="NCBI Taxonomy" id="179408"/>
    <lineage>
        <taxon>Bacteria</taxon>
        <taxon>Bacillati</taxon>
        <taxon>Cyanobacteriota</taxon>
        <taxon>Cyanophyceae</taxon>
        <taxon>Oscillatoriophycideae</taxon>
        <taxon>Oscillatoriales</taxon>
        <taxon>Oscillatoriaceae</taxon>
        <taxon>Phormidium</taxon>
    </lineage>
</organism>
<dbReference type="GO" id="GO:0000155">
    <property type="term" value="F:phosphorelay sensor kinase activity"/>
    <property type="evidence" value="ECO:0007669"/>
    <property type="project" value="InterPro"/>
</dbReference>
<evidence type="ECO:0000259" key="9">
    <source>
        <dbReference type="PROSITE" id="PS50109"/>
    </source>
</evidence>
<evidence type="ECO:0000256" key="1">
    <source>
        <dbReference type="ARBA" id="ARBA00000085"/>
    </source>
</evidence>
<dbReference type="KEGG" id="oni:Osc7112_6875"/>
<dbReference type="CDD" id="cd00082">
    <property type="entry name" value="HisKA"/>
    <property type="match status" value="1"/>
</dbReference>
<geneLocation type="plasmid" evidence="11 12">
    <name>pOSC7112.04</name>
</geneLocation>
<dbReference type="HOGENOM" id="CLU_000445_114_72_3"/>
<keyword evidence="6" id="KW-0902">Two-component regulatory system</keyword>
<sequence>MEVKGDILIVDDTPNNIHLLSKMLGENGYKVRKVISGERALKAVSILPPDLILLDVKMPGMDGYEVCHSLKKQEDTAGIPIIFISALDDVFDKVKGFEAGGADYIIKPFEPREVLVRVEVQLKMRRLQQQLLCANDRLSAQNAQLTQEIKGRQQAEASLKVFMHAVSHDLRNPVTGMSMVLQTYLKEQPAGHQRVAGENDVVIDRLSFERIVQSCSRQLKLINSLIEMQQHEILGVPLDLQSISLYALTCSILSEWEPMLAKRQVVLKHQIAPDLPNVCADIDQLWRVFENLIGNALKYNQPGFTLTIDASFDRESYLCCTVADNGVGIKPQQLASLFDLYVRGSGVKRTSGVGLGLYISKQIVAAHGGEIGVESELGKGTVFWFTLPVGK</sequence>
<dbReference type="PROSITE" id="PS50109">
    <property type="entry name" value="HIS_KIN"/>
    <property type="match status" value="1"/>
</dbReference>